<feature type="region of interest" description="Disordered" evidence="1">
    <location>
        <begin position="383"/>
        <end position="425"/>
    </location>
</feature>
<feature type="region of interest" description="Disordered" evidence="1">
    <location>
        <begin position="1"/>
        <end position="22"/>
    </location>
</feature>
<feature type="compositionally biased region" description="Polar residues" evidence="1">
    <location>
        <begin position="92"/>
        <end position="110"/>
    </location>
</feature>
<dbReference type="OrthoDB" id="3993678at2759"/>
<accession>A0A1G4JAW7</accession>
<sequence>MDSGSAAFGRREPNKAQLRNQLLGSDIGNINVANEQPMPVMAEASHSYSLPGNRPPPANFSYYSQQPGYGKPPLNSGRASFAGYPNGDPRASSMTSQSSNRSVQPHSISNLFRMRNGRSKNSVADEEEETLMEDSDSSILTFNDISSLRNSGGRRYGVGPGVDDTSPIIPTLMTKGHSNMNNVEYRKHLAAQKKMTMNALTKQNQKTGARSANSDPRAMSLQYSHSPFVPHSQPGAPVNQMPPYTRANSMMAGPPPQVRNWNPQIGGGDPQYPRRPAANANGPRTMSLASGTGRRPMVAPPPGNYRPNPVNLPQRAPGAPSPLGPPNAYSSAGPQGSLYPPSQSPQTYQDRSFEQNPTAFNQQSASSSTSQTHAQDFRLPIPSQVSKENVTPLSSSSAVSTTSLSSYRESSQTPESQHGEEGAQVNAEPQYHDNQAQKGEVNNAGKINILKLSDPRQRELKDEEDSSRKLKVKEDNLRKLEYELQQREKKLEDRELKEEKMEDDMAGRIKILSQERSPRFHASHIKSQEENIAAADRRRSQIQSMATFESALSSDSPIKRNPNQATLYKLDNTTDTNAYFTASDLIERDNDRNRDNVSEVTLTKAAEANKISTKPQRSASNSEIQPVLERKDSGLGKARSFFRRLSSKGSDMEGVRRPSSAISLKGRLSTDVLPVEPSSTSEQKQIWNGKADNSKRKSFHSLFSNSSGGTNMGERVKSYASLANIEEKNATDFNFDGEGNLDEEANDKTLDMEDFNQGLKGVDEKSLPQPKVAHVVESPAIINKPPSDTDDDFNFDNTVSQPYKPTFASEDELQPIADESVRGKFKTVCVSSSQMSVLAEQETLTNAIELLSKELTESVSREARLEQKILEKGNVAEHTQLLSVMDFEVELRKKSSKIVELIQQLNDERLKRYIAEEQVMLQENGVKPLSVELVHKIHVLNQRLLSKDEEIALLTEKVGKL</sequence>
<feature type="region of interest" description="Disordered" evidence="1">
    <location>
        <begin position="43"/>
        <end position="135"/>
    </location>
</feature>
<feature type="compositionally biased region" description="Acidic residues" evidence="1">
    <location>
        <begin position="124"/>
        <end position="135"/>
    </location>
</feature>
<name>A0A1G4JAW7_9SACH</name>
<organism evidence="2 3">
    <name type="scientific">Lachancea dasiensis</name>
    <dbReference type="NCBI Taxonomy" id="1072105"/>
    <lineage>
        <taxon>Eukaryota</taxon>
        <taxon>Fungi</taxon>
        <taxon>Dikarya</taxon>
        <taxon>Ascomycota</taxon>
        <taxon>Saccharomycotina</taxon>
        <taxon>Saccharomycetes</taxon>
        <taxon>Saccharomycetales</taxon>
        <taxon>Saccharomycetaceae</taxon>
        <taxon>Lachancea</taxon>
    </lineage>
</organism>
<feature type="compositionally biased region" description="Polar residues" evidence="1">
    <location>
        <begin position="328"/>
        <end position="352"/>
    </location>
</feature>
<evidence type="ECO:0000313" key="2">
    <source>
        <dbReference type="EMBL" id="SCU87096.1"/>
    </source>
</evidence>
<gene>
    <name evidence="2" type="ORF">LADA_0E01970G</name>
</gene>
<proteinExistence type="predicted"/>
<feature type="compositionally biased region" description="Polar residues" evidence="1">
    <location>
        <begin position="383"/>
        <end position="392"/>
    </location>
</feature>
<keyword evidence="3" id="KW-1185">Reference proteome</keyword>
<feature type="region of interest" description="Disordered" evidence="1">
    <location>
        <begin position="672"/>
        <end position="691"/>
    </location>
</feature>
<feature type="compositionally biased region" description="Low complexity" evidence="1">
    <location>
        <begin position="393"/>
        <end position="413"/>
    </location>
</feature>
<dbReference type="AlphaFoldDB" id="A0A1G4JAW7"/>
<evidence type="ECO:0000313" key="3">
    <source>
        <dbReference type="Proteomes" id="UP000190274"/>
    </source>
</evidence>
<feature type="region of interest" description="Disordered" evidence="1">
    <location>
        <begin position="229"/>
        <end position="352"/>
    </location>
</feature>
<dbReference type="Proteomes" id="UP000190274">
    <property type="component" value="Chromosome E"/>
</dbReference>
<dbReference type="EMBL" id="LT598455">
    <property type="protein sequence ID" value="SCU87096.1"/>
    <property type="molecule type" value="Genomic_DNA"/>
</dbReference>
<feature type="compositionally biased region" description="Polar residues" evidence="1">
    <location>
        <begin position="677"/>
        <end position="686"/>
    </location>
</feature>
<reference evidence="3" key="1">
    <citation type="submission" date="2016-03" db="EMBL/GenBank/DDBJ databases">
        <authorList>
            <person name="Devillers H."/>
        </authorList>
    </citation>
    <scope>NUCLEOTIDE SEQUENCE [LARGE SCALE GENOMIC DNA]</scope>
</reference>
<evidence type="ECO:0000256" key="1">
    <source>
        <dbReference type="SAM" id="MobiDB-lite"/>
    </source>
</evidence>
<protein>
    <submittedName>
        <fullName evidence="2">LADA_0E01970g1_1</fullName>
    </submittedName>
</protein>
<feature type="region of interest" description="Disordered" evidence="1">
    <location>
        <begin position="438"/>
        <end position="468"/>
    </location>
</feature>
<feature type="compositionally biased region" description="Basic and acidic residues" evidence="1">
    <location>
        <begin position="453"/>
        <end position="468"/>
    </location>
</feature>